<dbReference type="RefSeq" id="WP_089398988.1">
    <property type="nucleotide sequence ID" value="NZ_FZOT01000004.1"/>
</dbReference>
<dbReference type="GO" id="GO:0003774">
    <property type="term" value="F:cytoskeletal motor activity"/>
    <property type="evidence" value="ECO:0007669"/>
    <property type="project" value="InterPro"/>
</dbReference>
<evidence type="ECO:0000256" key="1">
    <source>
        <dbReference type="ARBA" id="ARBA00003041"/>
    </source>
</evidence>
<evidence type="ECO:0000256" key="4">
    <source>
        <dbReference type="ARBA" id="ARBA00016507"/>
    </source>
</evidence>
<gene>
    <name evidence="12" type="ORF">SAMN06265795_104139</name>
</gene>
<comment type="similarity">
    <text evidence="3">Belongs to the FliH family.</text>
</comment>
<evidence type="ECO:0000256" key="7">
    <source>
        <dbReference type="ARBA" id="ARBA00022795"/>
    </source>
</evidence>
<dbReference type="InterPro" id="IPR000563">
    <property type="entry name" value="Flag_FliH"/>
</dbReference>
<feature type="domain" description="Flagellar assembly protein FliH/Type III secretion system HrpE" evidence="11">
    <location>
        <begin position="87"/>
        <end position="212"/>
    </location>
</feature>
<dbReference type="Pfam" id="PF02108">
    <property type="entry name" value="FliH"/>
    <property type="match status" value="1"/>
</dbReference>
<keyword evidence="9" id="KW-1006">Bacterial flagellum protein export</keyword>
<keyword evidence="12" id="KW-0966">Cell projection</keyword>
<dbReference type="InterPro" id="IPR051472">
    <property type="entry name" value="T3SS_Stator/FliH"/>
</dbReference>
<name>A0A239FXL8_9BURK</name>
<protein>
    <recommendedName>
        <fullName evidence="4">Flagellar assembly protein FliH</fullName>
    </recommendedName>
</protein>
<keyword evidence="5" id="KW-0813">Transport</keyword>
<dbReference type="PANTHER" id="PTHR34982:SF1">
    <property type="entry name" value="FLAGELLAR ASSEMBLY PROTEIN FLIH"/>
    <property type="match status" value="1"/>
</dbReference>
<dbReference type="OrthoDB" id="5296952at2"/>
<sequence>MNNMIPKEKLSAYQRWEMASLGDTPKTASQAQADAQRAEAERQQMVEQLARLREQALQEGYAAGLEQGREEGLRQGYADGMAQSADASQRLQQLTGQLAAEIGRADEAIAADLLQLALDLSKAMLKDALAARPEMVLPVVGEAIRYLPALHQPALLYLHPDDMPLVQEHMHDELTKGGWRLVEDHHMERGGCRVETATNQVDASLQTRWQRISAALGKPDDWLA</sequence>
<dbReference type="GO" id="GO:0005829">
    <property type="term" value="C:cytosol"/>
    <property type="evidence" value="ECO:0007669"/>
    <property type="project" value="TreeGrafter"/>
</dbReference>
<accession>A0A239FXL8</accession>
<reference evidence="12 13" key="1">
    <citation type="submission" date="2017-06" db="EMBL/GenBank/DDBJ databases">
        <authorList>
            <person name="Kim H.J."/>
            <person name="Triplett B.A."/>
        </authorList>
    </citation>
    <scope>NUCLEOTIDE SEQUENCE [LARGE SCALE GENOMIC DNA]</scope>
    <source>
        <strain evidence="12 13">U15</strain>
    </source>
</reference>
<dbReference type="Proteomes" id="UP000198284">
    <property type="component" value="Unassembled WGS sequence"/>
</dbReference>
<keyword evidence="12" id="KW-0969">Cilium</keyword>
<keyword evidence="8" id="KW-0653">Protein transport</keyword>
<feature type="region of interest" description="Disordered" evidence="10">
    <location>
        <begin position="22"/>
        <end position="42"/>
    </location>
</feature>
<dbReference type="EMBL" id="FZOT01000004">
    <property type="protein sequence ID" value="SNS61495.1"/>
    <property type="molecule type" value="Genomic_DNA"/>
</dbReference>
<proteinExistence type="inferred from homology"/>
<evidence type="ECO:0000259" key="11">
    <source>
        <dbReference type="Pfam" id="PF02108"/>
    </source>
</evidence>
<evidence type="ECO:0000313" key="12">
    <source>
        <dbReference type="EMBL" id="SNS61495.1"/>
    </source>
</evidence>
<dbReference type="PRINTS" id="PR01003">
    <property type="entry name" value="FLGFLIH"/>
</dbReference>
<evidence type="ECO:0000256" key="6">
    <source>
        <dbReference type="ARBA" id="ARBA00022490"/>
    </source>
</evidence>
<dbReference type="GO" id="GO:0015031">
    <property type="term" value="P:protein transport"/>
    <property type="evidence" value="ECO:0007669"/>
    <property type="project" value="UniProtKB-KW"/>
</dbReference>
<evidence type="ECO:0000256" key="8">
    <source>
        <dbReference type="ARBA" id="ARBA00022927"/>
    </source>
</evidence>
<keyword evidence="6" id="KW-0963">Cytoplasm</keyword>
<evidence type="ECO:0000256" key="3">
    <source>
        <dbReference type="ARBA" id="ARBA00006602"/>
    </source>
</evidence>
<evidence type="ECO:0000256" key="5">
    <source>
        <dbReference type="ARBA" id="ARBA00022448"/>
    </source>
</evidence>
<dbReference type="GO" id="GO:0044781">
    <property type="term" value="P:bacterial-type flagellum organization"/>
    <property type="evidence" value="ECO:0007669"/>
    <property type="project" value="UniProtKB-KW"/>
</dbReference>
<evidence type="ECO:0000313" key="13">
    <source>
        <dbReference type="Proteomes" id="UP000198284"/>
    </source>
</evidence>
<dbReference type="AlphaFoldDB" id="A0A239FXL8"/>
<dbReference type="InterPro" id="IPR018035">
    <property type="entry name" value="Flagellar_FliH/T3SS_HrpE"/>
</dbReference>
<comment type="subcellular location">
    <subcellularLocation>
        <location evidence="2">Cytoplasm</location>
    </subcellularLocation>
</comment>
<keyword evidence="7" id="KW-1005">Bacterial flagellum biogenesis</keyword>
<keyword evidence="13" id="KW-1185">Reference proteome</keyword>
<evidence type="ECO:0000256" key="10">
    <source>
        <dbReference type="SAM" id="MobiDB-lite"/>
    </source>
</evidence>
<keyword evidence="12" id="KW-0282">Flagellum</keyword>
<comment type="function">
    <text evidence="1">Needed for flagellar regrowth and assembly.</text>
</comment>
<organism evidence="12 13">
    <name type="scientific">Noviherbaspirillum humi</name>
    <dbReference type="NCBI Taxonomy" id="1688639"/>
    <lineage>
        <taxon>Bacteria</taxon>
        <taxon>Pseudomonadati</taxon>
        <taxon>Pseudomonadota</taxon>
        <taxon>Betaproteobacteria</taxon>
        <taxon>Burkholderiales</taxon>
        <taxon>Oxalobacteraceae</taxon>
        <taxon>Noviherbaspirillum</taxon>
    </lineage>
</organism>
<evidence type="ECO:0000256" key="2">
    <source>
        <dbReference type="ARBA" id="ARBA00004496"/>
    </source>
</evidence>
<evidence type="ECO:0000256" key="9">
    <source>
        <dbReference type="ARBA" id="ARBA00023225"/>
    </source>
</evidence>
<dbReference type="GO" id="GO:0009288">
    <property type="term" value="C:bacterial-type flagellum"/>
    <property type="evidence" value="ECO:0007669"/>
    <property type="project" value="InterPro"/>
</dbReference>
<dbReference type="PANTHER" id="PTHR34982">
    <property type="entry name" value="YOP PROTEINS TRANSLOCATION PROTEIN L"/>
    <property type="match status" value="1"/>
</dbReference>
<dbReference type="GO" id="GO:0071973">
    <property type="term" value="P:bacterial-type flagellum-dependent cell motility"/>
    <property type="evidence" value="ECO:0007669"/>
    <property type="project" value="InterPro"/>
</dbReference>